<comment type="caution">
    <text evidence="7">The sequence shown here is derived from an EMBL/GenBank/DDBJ whole genome shotgun (WGS) entry which is preliminary data.</text>
</comment>
<dbReference type="SUPFAM" id="SSF46785">
    <property type="entry name" value="Winged helix' DNA-binding domain"/>
    <property type="match status" value="1"/>
</dbReference>
<evidence type="ECO:0000256" key="4">
    <source>
        <dbReference type="ARBA" id="ARBA00023159"/>
    </source>
</evidence>
<evidence type="ECO:0000313" key="8">
    <source>
        <dbReference type="Proteomes" id="UP000323105"/>
    </source>
</evidence>
<dbReference type="Pfam" id="PF00126">
    <property type="entry name" value="HTH_1"/>
    <property type="match status" value="1"/>
</dbReference>
<evidence type="ECO:0000256" key="3">
    <source>
        <dbReference type="ARBA" id="ARBA00023125"/>
    </source>
</evidence>
<dbReference type="Gene3D" id="3.40.190.10">
    <property type="entry name" value="Periplasmic binding protein-like II"/>
    <property type="match status" value="2"/>
</dbReference>
<dbReference type="EMBL" id="BKBW01000024">
    <property type="protein sequence ID" value="GEQ78105.1"/>
    <property type="molecule type" value="Genomic_DNA"/>
</dbReference>
<keyword evidence="2" id="KW-0805">Transcription regulation</keyword>
<dbReference type="PROSITE" id="PS50931">
    <property type="entry name" value="HTH_LYSR"/>
    <property type="match status" value="1"/>
</dbReference>
<protein>
    <submittedName>
        <fullName evidence="7">LysR family transcriptional regulator</fullName>
    </submittedName>
</protein>
<name>A0A5A7MN16_COMTE</name>
<organism evidence="7 8">
    <name type="scientific">Comamonas testosteroni</name>
    <name type="common">Pseudomonas testosteroni</name>
    <dbReference type="NCBI Taxonomy" id="285"/>
    <lineage>
        <taxon>Bacteria</taxon>
        <taxon>Pseudomonadati</taxon>
        <taxon>Pseudomonadota</taxon>
        <taxon>Betaproteobacteria</taxon>
        <taxon>Burkholderiales</taxon>
        <taxon>Comamonadaceae</taxon>
        <taxon>Comamonas</taxon>
    </lineage>
</organism>
<dbReference type="FunFam" id="1.10.10.10:FF:000001">
    <property type="entry name" value="LysR family transcriptional regulator"/>
    <property type="match status" value="1"/>
</dbReference>
<feature type="domain" description="HTH lysR-type" evidence="6">
    <location>
        <begin position="19"/>
        <end position="76"/>
    </location>
</feature>
<dbReference type="SUPFAM" id="SSF53850">
    <property type="entry name" value="Periplasmic binding protein-like II"/>
    <property type="match status" value="1"/>
</dbReference>
<evidence type="ECO:0000256" key="5">
    <source>
        <dbReference type="ARBA" id="ARBA00023163"/>
    </source>
</evidence>
<gene>
    <name evidence="7" type="ORF">CTTA_5110</name>
</gene>
<reference evidence="7 8" key="1">
    <citation type="journal article" date="2019" name="Microbiol. Resour. Announc.">
        <title>Draft Genome Sequence of Comamonas testosteroni TA441, a Bacterium That Has a Cryptic Phenol Degradation Gene Cluster.</title>
        <authorList>
            <person name="Arai H."/>
            <person name="Ishii M."/>
        </authorList>
    </citation>
    <scope>NUCLEOTIDE SEQUENCE [LARGE SCALE GENOMIC DNA]</scope>
    <source>
        <strain evidence="7 8">TA441</strain>
    </source>
</reference>
<keyword evidence="5" id="KW-0804">Transcription</keyword>
<dbReference type="AlphaFoldDB" id="A0A5A7MN16"/>
<dbReference type="Proteomes" id="UP000323105">
    <property type="component" value="Unassembled WGS sequence"/>
</dbReference>
<evidence type="ECO:0000313" key="7">
    <source>
        <dbReference type="EMBL" id="GEQ78105.1"/>
    </source>
</evidence>
<accession>A0A5A7MN16</accession>
<dbReference type="GO" id="GO:0003677">
    <property type="term" value="F:DNA binding"/>
    <property type="evidence" value="ECO:0007669"/>
    <property type="project" value="UniProtKB-KW"/>
</dbReference>
<dbReference type="InterPro" id="IPR000847">
    <property type="entry name" value="LysR_HTH_N"/>
</dbReference>
<dbReference type="GO" id="GO:0003700">
    <property type="term" value="F:DNA-binding transcription factor activity"/>
    <property type="evidence" value="ECO:0007669"/>
    <property type="project" value="InterPro"/>
</dbReference>
<dbReference type="Pfam" id="PF03466">
    <property type="entry name" value="LysR_substrate"/>
    <property type="match status" value="1"/>
</dbReference>
<dbReference type="PANTHER" id="PTHR30293:SF0">
    <property type="entry name" value="NITROGEN ASSIMILATION REGULATORY PROTEIN NAC"/>
    <property type="match status" value="1"/>
</dbReference>
<dbReference type="PANTHER" id="PTHR30293">
    <property type="entry name" value="TRANSCRIPTIONAL REGULATORY PROTEIN NAC-RELATED"/>
    <property type="match status" value="1"/>
</dbReference>
<dbReference type="InterPro" id="IPR036390">
    <property type="entry name" value="WH_DNA-bd_sf"/>
</dbReference>
<keyword evidence="3" id="KW-0238">DNA-binding</keyword>
<sequence>MVCEIEYLHSSITILDSHMDLKHLRAFLMVAETGNVTRAADVLHLVQPAVSRQIRLLEEDIGAPLFVRERHGMVLTEAGKALVGYAQRVLLELERARTEIVGTATGEVRGLVTLGLLPSTVDILSSALVTAVATSYPGIHVRIAIGYAGTLLQWLESGDIDAALLYGAERSADIQSTRLVEEPLWVIGPPEAKLRKNKPLSLEQLSKHKVVLPSTSHGIRTLVEHACAVTQVQLTISAETNALSVQRALVLGGHGLTLLPPIAVADDLRAHRLCGAPLSGPAISRTIVLSLPTNRPTGQHVRLVIGLLTQITRQTIDSGLWMEGKWLMD</sequence>
<comment type="similarity">
    <text evidence="1">Belongs to the LysR transcriptional regulatory family.</text>
</comment>
<dbReference type="GO" id="GO:2000142">
    <property type="term" value="P:regulation of DNA-templated transcription initiation"/>
    <property type="evidence" value="ECO:0007669"/>
    <property type="project" value="TreeGrafter"/>
</dbReference>
<proteinExistence type="inferred from homology"/>
<dbReference type="InterPro" id="IPR005119">
    <property type="entry name" value="LysR_subst-bd"/>
</dbReference>
<evidence type="ECO:0000256" key="2">
    <source>
        <dbReference type="ARBA" id="ARBA00023015"/>
    </source>
</evidence>
<dbReference type="Gene3D" id="1.10.10.10">
    <property type="entry name" value="Winged helix-like DNA-binding domain superfamily/Winged helix DNA-binding domain"/>
    <property type="match status" value="1"/>
</dbReference>
<evidence type="ECO:0000259" key="6">
    <source>
        <dbReference type="PROSITE" id="PS50931"/>
    </source>
</evidence>
<keyword evidence="4" id="KW-0010">Activator</keyword>
<evidence type="ECO:0000256" key="1">
    <source>
        <dbReference type="ARBA" id="ARBA00009437"/>
    </source>
</evidence>
<dbReference type="InterPro" id="IPR036388">
    <property type="entry name" value="WH-like_DNA-bd_sf"/>
</dbReference>
<dbReference type="PRINTS" id="PR00039">
    <property type="entry name" value="HTHLYSR"/>
</dbReference>